<proteinExistence type="predicted"/>
<keyword evidence="1" id="KW-1133">Transmembrane helix</keyword>
<feature type="transmembrane region" description="Helical" evidence="1">
    <location>
        <begin position="7"/>
        <end position="33"/>
    </location>
</feature>
<dbReference type="PANTHER" id="PTHR31552:SF8">
    <property type="entry name" value="SERPENTINE RECEPTOR CLASS GAMMA"/>
    <property type="match status" value="1"/>
</dbReference>
<gene>
    <name evidence="2" type="ORF">PFISCL1PPCAC_25126</name>
</gene>
<evidence type="ECO:0000313" key="2">
    <source>
        <dbReference type="EMBL" id="GMT33829.1"/>
    </source>
</evidence>
<keyword evidence="3" id="KW-1185">Reference proteome</keyword>
<feature type="non-terminal residue" evidence="2">
    <location>
        <position position="1"/>
    </location>
</feature>
<evidence type="ECO:0000256" key="1">
    <source>
        <dbReference type="SAM" id="Phobius"/>
    </source>
</evidence>
<feature type="non-terminal residue" evidence="2">
    <location>
        <position position="85"/>
    </location>
</feature>
<dbReference type="Proteomes" id="UP001432322">
    <property type="component" value="Unassembled WGS sequence"/>
</dbReference>
<evidence type="ECO:0000313" key="3">
    <source>
        <dbReference type="Proteomes" id="UP001432322"/>
    </source>
</evidence>
<organism evidence="2 3">
    <name type="scientific">Pristionchus fissidentatus</name>
    <dbReference type="NCBI Taxonomy" id="1538716"/>
    <lineage>
        <taxon>Eukaryota</taxon>
        <taxon>Metazoa</taxon>
        <taxon>Ecdysozoa</taxon>
        <taxon>Nematoda</taxon>
        <taxon>Chromadorea</taxon>
        <taxon>Rhabditida</taxon>
        <taxon>Rhabditina</taxon>
        <taxon>Diplogasteromorpha</taxon>
        <taxon>Diplogasteroidea</taxon>
        <taxon>Neodiplogasteridae</taxon>
        <taxon>Pristionchus</taxon>
    </lineage>
</organism>
<dbReference type="PANTHER" id="PTHR31552">
    <property type="entry name" value="SERPENTINE RECEPTOR CLASS GAMMA"/>
    <property type="match status" value="1"/>
</dbReference>
<feature type="transmembrane region" description="Helical" evidence="1">
    <location>
        <begin position="45"/>
        <end position="67"/>
    </location>
</feature>
<dbReference type="EMBL" id="BTSY01000006">
    <property type="protein sequence ID" value="GMT33829.1"/>
    <property type="molecule type" value="Genomic_DNA"/>
</dbReference>
<keyword evidence="1" id="KW-0472">Membrane</keyword>
<evidence type="ECO:0008006" key="4">
    <source>
        <dbReference type="Google" id="ProtNLM"/>
    </source>
</evidence>
<dbReference type="AlphaFoldDB" id="A0AAV5WNW9"/>
<protein>
    <recommendedName>
        <fullName evidence="4">G protein-coupled receptor</fullName>
    </recommendedName>
</protein>
<reference evidence="2" key="1">
    <citation type="submission" date="2023-10" db="EMBL/GenBank/DDBJ databases">
        <title>Genome assembly of Pristionchus species.</title>
        <authorList>
            <person name="Yoshida K."/>
            <person name="Sommer R.J."/>
        </authorList>
    </citation>
    <scope>NUCLEOTIDE SEQUENCE</scope>
    <source>
        <strain evidence="2">RS5133</strain>
    </source>
</reference>
<name>A0AAV5WNW9_9BILA</name>
<sequence>NSLIQEYSYFFISLAIFFSQSLSILILIFYFYFYVISLNIRAFLIVFNLMLYTSDIFSLSPGIYTLIVPGPIRRKCLSTLPNCMR</sequence>
<comment type="caution">
    <text evidence="2">The sequence shown here is derived from an EMBL/GenBank/DDBJ whole genome shotgun (WGS) entry which is preliminary data.</text>
</comment>
<keyword evidence="1" id="KW-0812">Transmembrane</keyword>
<accession>A0AAV5WNW9</accession>